<proteinExistence type="predicted"/>
<dbReference type="InterPro" id="IPR053136">
    <property type="entry name" value="UTP_pyrophosphatase-like"/>
</dbReference>
<dbReference type="PANTHER" id="PTHR30399">
    <property type="entry name" value="UNCHARACTERIZED PROTEIN YGJP"/>
    <property type="match status" value="1"/>
</dbReference>
<dbReference type="AlphaFoldDB" id="A0A7W5ZQL3"/>
<reference evidence="2 3" key="1">
    <citation type="submission" date="2020-08" db="EMBL/GenBank/DDBJ databases">
        <title>Genomic Encyclopedia of Type Strains, Phase IV (KMG-IV): sequencing the most valuable type-strain genomes for metagenomic binning, comparative biology and taxonomic classification.</title>
        <authorList>
            <person name="Goeker M."/>
        </authorList>
    </citation>
    <scope>NUCLEOTIDE SEQUENCE [LARGE SCALE GENOMIC DNA]</scope>
    <source>
        <strain evidence="2 3">DSM 17976</strain>
    </source>
</reference>
<dbReference type="InterPro" id="IPR002725">
    <property type="entry name" value="YgjP-like_metallopeptidase"/>
</dbReference>
<gene>
    <name evidence="2" type="ORF">FHS57_005879</name>
</gene>
<dbReference type="Proteomes" id="UP000541352">
    <property type="component" value="Unassembled WGS sequence"/>
</dbReference>
<organism evidence="2 3">
    <name type="scientific">Runella defluvii</name>
    <dbReference type="NCBI Taxonomy" id="370973"/>
    <lineage>
        <taxon>Bacteria</taxon>
        <taxon>Pseudomonadati</taxon>
        <taxon>Bacteroidota</taxon>
        <taxon>Cytophagia</taxon>
        <taxon>Cytophagales</taxon>
        <taxon>Spirosomataceae</taxon>
        <taxon>Runella</taxon>
    </lineage>
</organism>
<comment type="caution">
    <text evidence="2">The sequence shown here is derived from an EMBL/GenBank/DDBJ whole genome shotgun (WGS) entry which is preliminary data.</text>
</comment>
<protein>
    <recommendedName>
        <fullName evidence="1">YgjP-like metallopeptidase domain-containing protein</fullName>
    </recommendedName>
</protein>
<feature type="domain" description="YgjP-like metallopeptidase" evidence="1">
    <location>
        <begin position="23"/>
        <end position="233"/>
    </location>
</feature>
<evidence type="ECO:0000259" key="1">
    <source>
        <dbReference type="Pfam" id="PF01863"/>
    </source>
</evidence>
<dbReference type="Gene3D" id="3.30.2010.10">
    <property type="entry name" value="Metalloproteases ('zincins'), catalytic domain"/>
    <property type="match status" value="1"/>
</dbReference>
<dbReference type="Pfam" id="PF01863">
    <property type="entry name" value="YgjP-like"/>
    <property type="match status" value="1"/>
</dbReference>
<dbReference type="PANTHER" id="PTHR30399:SF1">
    <property type="entry name" value="UTP PYROPHOSPHATASE"/>
    <property type="match status" value="1"/>
</dbReference>
<keyword evidence="3" id="KW-1185">Reference proteome</keyword>
<evidence type="ECO:0000313" key="3">
    <source>
        <dbReference type="Proteomes" id="UP000541352"/>
    </source>
</evidence>
<sequence length="236" mass="27979">MENHSIKFGSTEIMFSIKYRKRKSLEITVYPDGLIAVISPIDATIEQIKEKVYRKAAWIIKQLDNFQQFQPKTTPRKYVSGETHYYLGRQYRLKVIESPKQEVVFRGGYIEVYTIDKSNKITIKRALEKWYIIKAKEKFGPIFKKCLEKLPLEEERKEKLHFKILSMFKRWGSCTVAGNILLNPNLIKTSKACIEYVILHELCHLVIPYHNTAFYELQTRLMPDWRELKKRLDLSV</sequence>
<accession>A0A7W5ZQL3</accession>
<dbReference type="EMBL" id="JACIBY010000022">
    <property type="protein sequence ID" value="MBB3841850.1"/>
    <property type="molecule type" value="Genomic_DNA"/>
</dbReference>
<evidence type="ECO:0000313" key="2">
    <source>
        <dbReference type="EMBL" id="MBB3841850.1"/>
    </source>
</evidence>
<dbReference type="RefSeq" id="WP_183979790.1">
    <property type="nucleotide sequence ID" value="NZ_JACIBY010000022.1"/>
</dbReference>
<name>A0A7W5ZQL3_9BACT</name>
<dbReference type="CDD" id="cd07344">
    <property type="entry name" value="M48_yhfN_like"/>
    <property type="match status" value="1"/>
</dbReference>